<feature type="chain" id="PRO_5044631825" description="PET hydrolase/cutinase-like domain-containing protein" evidence="1">
    <location>
        <begin position="18"/>
        <end position="333"/>
    </location>
</feature>
<feature type="signal peptide" evidence="1">
    <location>
        <begin position="1"/>
        <end position="17"/>
    </location>
</feature>
<keyword evidence="4" id="KW-1185">Reference proteome</keyword>
<proteinExistence type="predicted"/>
<keyword evidence="1" id="KW-0732">Signal</keyword>
<organism evidence="3">
    <name type="scientific">Eremomyces bilateralis CBS 781.70</name>
    <dbReference type="NCBI Taxonomy" id="1392243"/>
    <lineage>
        <taxon>Eukaryota</taxon>
        <taxon>Fungi</taxon>
        <taxon>Dikarya</taxon>
        <taxon>Ascomycota</taxon>
        <taxon>Pezizomycotina</taxon>
        <taxon>Dothideomycetes</taxon>
        <taxon>Dothideomycetes incertae sedis</taxon>
        <taxon>Eremomycetales</taxon>
        <taxon>Eremomycetaceae</taxon>
        <taxon>Eremomyces</taxon>
    </lineage>
</organism>
<dbReference type="InterPro" id="IPR041127">
    <property type="entry name" value="PET_hydrolase/cutinase-like"/>
</dbReference>
<evidence type="ECO:0000313" key="4">
    <source>
        <dbReference type="Proteomes" id="UP000504638"/>
    </source>
</evidence>
<name>A0A6G1G4Z9_9PEZI</name>
<dbReference type="SUPFAM" id="SSF53474">
    <property type="entry name" value="alpha/beta-Hydrolases"/>
    <property type="match status" value="1"/>
</dbReference>
<reference evidence="3 5" key="1">
    <citation type="submission" date="2020-01" db="EMBL/GenBank/DDBJ databases">
        <authorList>
            <consortium name="DOE Joint Genome Institute"/>
            <person name="Haridas S."/>
            <person name="Albert R."/>
            <person name="Binder M."/>
            <person name="Bloem J."/>
            <person name="Labutti K."/>
            <person name="Salamov A."/>
            <person name="Andreopoulos B."/>
            <person name="Baker S.E."/>
            <person name="Barry K."/>
            <person name="Bills G."/>
            <person name="Bluhm B.H."/>
            <person name="Cannon C."/>
            <person name="Castanera R."/>
            <person name="Culley D.E."/>
            <person name="Daum C."/>
            <person name="Ezra D."/>
            <person name="Gonzalez J.B."/>
            <person name="Henrissat B."/>
            <person name="Kuo A."/>
            <person name="Liang C."/>
            <person name="Lipzen A."/>
            <person name="Lutzoni F."/>
            <person name="Magnuson J."/>
            <person name="Mondo S."/>
            <person name="Nolan M."/>
            <person name="Ohm R."/>
            <person name="Pangilinan J."/>
            <person name="Park H.-J."/>
            <person name="Ramirez L."/>
            <person name="Alfaro M."/>
            <person name="Sun H."/>
            <person name="Tritt A."/>
            <person name="Yoshinaga Y."/>
            <person name="Zwiers L.-H."/>
            <person name="Turgeon B.G."/>
            <person name="Goodwin S.B."/>
            <person name="Spatafora J.W."/>
            <person name="Crous P.W."/>
            <person name="Grigoriev I.V."/>
        </authorList>
    </citation>
    <scope>NUCLEOTIDE SEQUENCE</scope>
    <source>
        <strain evidence="3 5">CBS 781.70</strain>
    </source>
</reference>
<evidence type="ECO:0000313" key="3">
    <source>
        <dbReference type="EMBL" id="KAF1813011.1"/>
    </source>
</evidence>
<dbReference type="GeneID" id="54421815"/>
<gene>
    <name evidence="3 5" type="ORF">P152DRAFT_473534</name>
</gene>
<dbReference type="OrthoDB" id="2141514at2759"/>
<dbReference type="RefSeq" id="XP_033534642.1">
    <property type="nucleotide sequence ID" value="XM_033681245.1"/>
</dbReference>
<reference evidence="5" key="2">
    <citation type="submission" date="2020-04" db="EMBL/GenBank/DDBJ databases">
        <authorList>
            <consortium name="NCBI Genome Project"/>
        </authorList>
    </citation>
    <scope>NUCLEOTIDE SEQUENCE</scope>
    <source>
        <strain evidence="5">CBS 781.70</strain>
    </source>
</reference>
<dbReference type="Pfam" id="PF12740">
    <property type="entry name" value="PETase"/>
    <property type="match status" value="1"/>
</dbReference>
<dbReference type="AlphaFoldDB" id="A0A6G1G4Z9"/>
<dbReference type="PANTHER" id="PTHR33428:SF14">
    <property type="entry name" value="CARBOXYLESTERASE TYPE B DOMAIN-CONTAINING PROTEIN"/>
    <property type="match status" value="1"/>
</dbReference>
<dbReference type="Gene3D" id="3.40.50.1820">
    <property type="entry name" value="alpha/beta hydrolase"/>
    <property type="match status" value="1"/>
</dbReference>
<dbReference type="Proteomes" id="UP000504638">
    <property type="component" value="Unplaced"/>
</dbReference>
<dbReference type="EMBL" id="ML975156">
    <property type="protein sequence ID" value="KAF1813011.1"/>
    <property type="molecule type" value="Genomic_DNA"/>
</dbReference>
<accession>A0A6G1G4Z9</accession>
<dbReference type="InterPro" id="IPR029058">
    <property type="entry name" value="AB_hydrolase_fold"/>
</dbReference>
<dbReference type="PANTHER" id="PTHR33428">
    <property type="entry name" value="CHLOROPHYLLASE-2, CHLOROPLASTIC"/>
    <property type="match status" value="1"/>
</dbReference>
<evidence type="ECO:0000259" key="2">
    <source>
        <dbReference type="Pfam" id="PF12740"/>
    </source>
</evidence>
<protein>
    <recommendedName>
        <fullName evidence="2">PET hydrolase/cutinase-like domain-containing protein</fullName>
    </recommendedName>
</protein>
<evidence type="ECO:0000256" key="1">
    <source>
        <dbReference type="SAM" id="SignalP"/>
    </source>
</evidence>
<evidence type="ECO:0000313" key="5">
    <source>
        <dbReference type="RefSeq" id="XP_033534642.1"/>
    </source>
</evidence>
<feature type="domain" description="PET hydrolase/cutinase-like" evidence="2">
    <location>
        <begin position="98"/>
        <end position="311"/>
    </location>
</feature>
<reference evidence="5" key="3">
    <citation type="submission" date="2025-04" db="UniProtKB">
        <authorList>
            <consortium name="RefSeq"/>
        </authorList>
    </citation>
    <scope>IDENTIFICATION</scope>
    <source>
        <strain evidence="5">CBS 781.70</strain>
    </source>
</reference>
<sequence>MQSVTLLLSLLAVATEAAPQLGGLGGLFGGSGSSGGGLGGLFGGGGSSGGGLGGLFGGGGSSGGGLGGLLGGLGGSSGGGAGSTGGSGPYLAGYSTDPGLPGHTIYLPKEIPADLKLPVLVWGNGACKADGTWFDEALTEWASHGFLVIANGSPAGSGQTNSKMLIQSLDFVTKNAGQGKYANVDASRIAAAGQSCGGLEAYETAADPRVKAIGIFNSGEFSDSASRQTVATLKQPVFYFLGGSSDIAYENGERDYKNLPRNIPSWKGNLDVGHMATWAEVNGGEFAVGGTNWLKWLLRGDAQAAQWFTGNGAQQAGWKVEKKGLEGIQTTPI</sequence>